<dbReference type="EMBL" id="UYSU01032906">
    <property type="protein sequence ID" value="VDL90932.1"/>
    <property type="molecule type" value="Genomic_DNA"/>
</dbReference>
<dbReference type="WBParaSite" id="SSLN_0000470201-mRNA-1">
    <property type="protein sequence ID" value="SSLN_0000470201-mRNA-1"/>
    <property type="gene ID" value="SSLN_0000470201"/>
</dbReference>
<dbReference type="Proteomes" id="UP000275846">
    <property type="component" value="Unassembled WGS sequence"/>
</dbReference>
<dbReference type="OrthoDB" id="10029313at2759"/>
<organism evidence="3">
    <name type="scientific">Schistocephalus solidus</name>
    <name type="common">Tapeworm</name>
    <dbReference type="NCBI Taxonomy" id="70667"/>
    <lineage>
        <taxon>Eukaryota</taxon>
        <taxon>Metazoa</taxon>
        <taxon>Spiralia</taxon>
        <taxon>Lophotrochozoa</taxon>
        <taxon>Platyhelminthes</taxon>
        <taxon>Cestoda</taxon>
        <taxon>Eucestoda</taxon>
        <taxon>Diphyllobothriidea</taxon>
        <taxon>Diphyllobothriidae</taxon>
        <taxon>Schistocephalus</taxon>
    </lineage>
</organism>
<accession>A0A183SJZ9</accession>
<evidence type="ECO:0000313" key="1">
    <source>
        <dbReference type="EMBL" id="VDL90932.1"/>
    </source>
</evidence>
<sequence>MEQHLLACQSTLTANELSTLEAALLESAQRHRKARDANLLEKFKKINPPKRQTSGKNLVHNLSSHRLTELQLAVLSYNAKFNRSDAQTEDFIASFESAPQKCEADEECKNAMRQQVSSLLLQHKRQVTISASDAQEGLRIRKMKDIVSVPGGLSLVSQWTDQSLTAALESLLLTSSIPEDMRADIRSCATGLLRKRKHQKTLPMEEEKRLRSLRSNDSIAVVAADRGGATVIMDKIDYVNRANQAFHNREAYIPIAEDPMKKQTASVKKKVNELTRLKLISPADSKFLTLNDPHIARAYVLPKIHKADASLRIIVPLIGLPTCNLAKWLYKH</sequence>
<gene>
    <name evidence="1" type="ORF">SSLN_LOCUS4547</name>
</gene>
<reference evidence="1 2" key="2">
    <citation type="submission" date="2018-11" db="EMBL/GenBank/DDBJ databases">
        <authorList>
            <consortium name="Pathogen Informatics"/>
        </authorList>
    </citation>
    <scope>NUCLEOTIDE SEQUENCE [LARGE SCALE GENOMIC DNA]</scope>
    <source>
        <strain evidence="1 2">NST_G2</strain>
    </source>
</reference>
<keyword evidence="2" id="KW-1185">Reference proteome</keyword>
<name>A0A183SJZ9_SCHSO</name>
<evidence type="ECO:0000313" key="2">
    <source>
        <dbReference type="Proteomes" id="UP000275846"/>
    </source>
</evidence>
<proteinExistence type="predicted"/>
<evidence type="ECO:0000313" key="3">
    <source>
        <dbReference type="WBParaSite" id="SSLN_0000470201-mRNA-1"/>
    </source>
</evidence>
<protein>
    <submittedName>
        <fullName evidence="1 3">Uncharacterized protein</fullName>
    </submittedName>
</protein>
<dbReference type="AlphaFoldDB" id="A0A183SJZ9"/>
<reference evidence="3" key="1">
    <citation type="submission" date="2016-06" db="UniProtKB">
        <authorList>
            <consortium name="WormBaseParasite"/>
        </authorList>
    </citation>
    <scope>IDENTIFICATION</scope>
</reference>